<sequence length="488" mass="57799">MHNPYFALTAIYDSTGWINTPHPKEEVQERYYNSKQIWRAFIPAQMTLKEIRLLLNKEYGIHDVATFQQYMHKYLQDFIAVESLHASTIAHLHAEQAMTITSEIANTHYHGYIALAQMVANHWHYPALEQISFKEEIDGIWYTLGEDQAYCDHLKYFLGHYEPLWANSALQVNQHGIYVGFSGYYFIHMIELLALADQVGLLESVYLTKNVALVERLLRYHFPDWQTFWSSYILGLFFHSYQEDILLYPVSIERFKGLLFHNLYPLLDVPHSPFFTIDPERKTSFDLLKNVLEQYAQVIKLEKPLVYHAWQVKESESREDVLIKMINQYILSYYKELYLLLKSDDLHLILFSHNSEIRNSIYQHIRSHAYQQAPFWQLADEYGLLAHSGEIPLWLGSNHTLISNYGIYFKGSLWHHTPYFLAWHPSLHFKVRHQKQAVILYVKGNKVVEFTRLPAHHHDALDVYQDRLLRFAQKINEALYMKRLSDLR</sequence>
<dbReference type="AlphaFoldDB" id="A0A968KWE3"/>
<accession>A0A968KWE3</accession>
<gene>
    <name evidence="1" type="ORF">HCT48_08075</name>
</gene>
<dbReference type="Proteomes" id="UP000778951">
    <property type="component" value="Unassembled WGS sequence"/>
</dbReference>
<comment type="caution">
    <text evidence="1">The sequence shown here is derived from an EMBL/GenBank/DDBJ whole genome shotgun (WGS) entry which is preliminary data.</text>
</comment>
<reference evidence="1" key="1">
    <citation type="submission" date="2020-03" db="EMBL/GenBank/DDBJ databases">
        <title>Spirochaetal bacteria isolated from arthropods constitute a novel genus Entomospira genus novum within the order Spirochaetales.</title>
        <authorList>
            <person name="Grana-Miraglia L."/>
            <person name="Sikutova S."/>
            <person name="Fingerle V."/>
            <person name="Sing A."/>
            <person name="Castillo-Ramirez S."/>
            <person name="Margos G."/>
            <person name="Rudolf I."/>
        </authorList>
    </citation>
    <scope>NUCLEOTIDE SEQUENCE</scope>
    <source>
        <strain evidence="1">BR149</strain>
    </source>
</reference>
<protein>
    <submittedName>
        <fullName evidence="1">DUF1266 domain-containing protein</fullName>
    </submittedName>
</protein>
<dbReference type="RefSeq" id="WP_167696446.1">
    <property type="nucleotide sequence ID" value="NZ_CP118182.1"/>
</dbReference>
<keyword evidence="2" id="KW-1185">Reference proteome</keyword>
<organism evidence="1 2">
    <name type="scientific">Entomospira culicis</name>
    <dbReference type="NCBI Taxonomy" id="2719989"/>
    <lineage>
        <taxon>Bacteria</taxon>
        <taxon>Pseudomonadati</taxon>
        <taxon>Spirochaetota</taxon>
        <taxon>Spirochaetia</taxon>
        <taxon>Spirochaetales</taxon>
        <taxon>Spirochaetaceae</taxon>
        <taxon>Entomospira</taxon>
    </lineage>
</organism>
<proteinExistence type="predicted"/>
<evidence type="ECO:0000313" key="1">
    <source>
        <dbReference type="EMBL" id="NIZ70163.1"/>
    </source>
</evidence>
<name>A0A968KWE3_9SPIO</name>
<dbReference type="EMBL" id="JAATLM010000002">
    <property type="protein sequence ID" value="NIZ70163.1"/>
    <property type="molecule type" value="Genomic_DNA"/>
</dbReference>
<evidence type="ECO:0000313" key="2">
    <source>
        <dbReference type="Proteomes" id="UP000778951"/>
    </source>
</evidence>